<evidence type="ECO:0000313" key="12">
    <source>
        <dbReference type="EMBL" id="KAJ8766928.1"/>
    </source>
</evidence>
<dbReference type="InterPro" id="IPR000232">
    <property type="entry name" value="HSF_DNA-bd"/>
</dbReference>
<comment type="caution">
    <text evidence="12">The sequence shown here is derived from an EMBL/GenBank/DDBJ whole genome shotgun (WGS) entry which is preliminary data.</text>
</comment>
<keyword evidence="13" id="KW-1185">Reference proteome</keyword>
<sequence length="449" mass="50241">MALSGGTTAPNPGREERVVAAKMSDTEDLTTPAICGGASSPSLTSAKREKVETEVKKVVTIKEEEEEDGEDEGLCKIIGDGSHSSSTSVSVVLPKPLEGLHESGPPPFLKKTFEMVDNPETDSMVSWSKGRDSFIVWDSHEFSKKMLPKYFKHSNFSSFIRQLNTYGFRKIDPDRWEFANEGFQRGKKNLLKSIKRRSRYNKHQNVATSSVDSTKVGLEAEFESLKNDQKVLKMEILNLRQQQADSNNQLSVVRERIRTAECKQLQMLILFAKVTKNPGFIQQLIHKRKQQGWLDGDELCKMRRLLHTQFPQSLTSSVHTGQTVNCRNQAQEQLATMQTELAEILPKTNATNPVSKLCPAPLNDEFCSHIQDPVANLMCATDTEDASFVYDIMSEKLMDDSSLGENPVEEDLDVNDSKFYLELEGLIGRPGTWGTGFVTELVEHASCVG</sequence>
<dbReference type="PANTHER" id="PTHR10015:SF298">
    <property type="entry name" value="HEAT STRESS TRANSCRIPTION FACTOR A-9"/>
    <property type="match status" value="1"/>
</dbReference>
<evidence type="ECO:0000256" key="5">
    <source>
        <dbReference type="ARBA" id="ARBA00023125"/>
    </source>
</evidence>
<dbReference type="Pfam" id="PF00447">
    <property type="entry name" value="HSF_DNA-bind"/>
    <property type="match status" value="1"/>
</dbReference>
<evidence type="ECO:0000256" key="8">
    <source>
        <dbReference type="ARBA" id="ARBA00061350"/>
    </source>
</evidence>
<evidence type="ECO:0000256" key="10">
    <source>
        <dbReference type="SAM" id="MobiDB-lite"/>
    </source>
</evidence>
<protein>
    <recommendedName>
        <fullName evidence="11">HSF-type DNA-binding domain-containing protein</fullName>
    </recommendedName>
</protein>
<keyword evidence="2" id="KW-0597">Phosphoprotein</keyword>
<organism evidence="12 13">
    <name type="scientific">Erythroxylum novogranatense</name>
    <dbReference type="NCBI Taxonomy" id="1862640"/>
    <lineage>
        <taxon>Eukaryota</taxon>
        <taxon>Viridiplantae</taxon>
        <taxon>Streptophyta</taxon>
        <taxon>Embryophyta</taxon>
        <taxon>Tracheophyta</taxon>
        <taxon>Spermatophyta</taxon>
        <taxon>Magnoliopsida</taxon>
        <taxon>eudicotyledons</taxon>
        <taxon>Gunneridae</taxon>
        <taxon>Pentapetalae</taxon>
        <taxon>rosids</taxon>
        <taxon>fabids</taxon>
        <taxon>Malpighiales</taxon>
        <taxon>Erythroxylaceae</taxon>
        <taxon>Erythroxylum</taxon>
    </lineage>
</organism>
<dbReference type="GO" id="GO:0034605">
    <property type="term" value="P:cellular response to heat"/>
    <property type="evidence" value="ECO:0007669"/>
    <property type="project" value="TreeGrafter"/>
</dbReference>
<dbReference type="GO" id="GO:0000978">
    <property type="term" value="F:RNA polymerase II cis-regulatory region sequence-specific DNA binding"/>
    <property type="evidence" value="ECO:0007669"/>
    <property type="project" value="TreeGrafter"/>
</dbReference>
<accession>A0AAV8TL14</accession>
<dbReference type="EMBL" id="JAIWQS010000004">
    <property type="protein sequence ID" value="KAJ8766928.1"/>
    <property type="molecule type" value="Genomic_DNA"/>
</dbReference>
<keyword evidence="3" id="KW-0805">Transcription regulation</keyword>
<keyword evidence="6" id="KW-0804">Transcription</keyword>
<dbReference type="PROSITE" id="PS00434">
    <property type="entry name" value="HSF_DOMAIN"/>
    <property type="match status" value="1"/>
</dbReference>
<evidence type="ECO:0000256" key="6">
    <source>
        <dbReference type="ARBA" id="ARBA00023163"/>
    </source>
</evidence>
<dbReference type="SMART" id="SM00415">
    <property type="entry name" value="HSF"/>
    <property type="match status" value="1"/>
</dbReference>
<evidence type="ECO:0000256" key="2">
    <source>
        <dbReference type="ARBA" id="ARBA00022553"/>
    </source>
</evidence>
<comment type="subcellular location">
    <subcellularLocation>
        <location evidence="1">Nucleus</location>
    </subcellularLocation>
</comment>
<dbReference type="Proteomes" id="UP001159364">
    <property type="component" value="Linkage Group LG04"/>
</dbReference>
<dbReference type="FunFam" id="1.10.10.10:FF:000057">
    <property type="entry name" value="Heat shock transcription factor 1"/>
    <property type="match status" value="1"/>
</dbReference>
<feature type="domain" description="HSF-type DNA-binding" evidence="11">
    <location>
        <begin position="147"/>
        <end position="171"/>
    </location>
</feature>
<dbReference type="InterPro" id="IPR036390">
    <property type="entry name" value="WH_DNA-bd_sf"/>
</dbReference>
<feature type="region of interest" description="Disordered" evidence="10">
    <location>
        <begin position="23"/>
        <end position="54"/>
    </location>
</feature>
<evidence type="ECO:0000313" key="13">
    <source>
        <dbReference type="Proteomes" id="UP001159364"/>
    </source>
</evidence>
<name>A0AAV8TL14_9ROSI</name>
<dbReference type="Gene3D" id="1.10.10.10">
    <property type="entry name" value="Winged helix-like DNA-binding domain superfamily/Winged helix DNA-binding domain"/>
    <property type="match status" value="1"/>
</dbReference>
<dbReference type="AlphaFoldDB" id="A0AAV8TL14"/>
<dbReference type="PRINTS" id="PR00056">
    <property type="entry name" value="HSFDOMAIN"/>
</dbReference>
<keyword evidence="7" id="KW-0539">Nucleus</keyword>
<feature type="coiled-coil region" evidence="9">
    <location>
        <begin position="215"/>
        <end position="242"/>
    </location>
</feature>
<proteinExistence type="inferred from homology"/>
<evidence type="ECO:0000256" key="4">
    <source>
        <dbReference type="ARBA" id="ARBA00023016"/>
    </source>
</evidence>
<keyword evidence="4" id="KW-0346">Stress response</keyword>
<dbReference type="GO" id="GO:0006357">
    <property type="term" value="P:regulation of transcription by RNA polymerase II"/>
    <property type="evidence" value="ECO:0007669"/>
    <property type="project" value="TreeGrafter"/>
</dbReference>
<comment type="similarity">
    <text evidence="8">Belongs to the HSF family. Class A subfamily.</text>
</comment>
<evidence type="ECO:0000256" key="3">
    <source>
        <dbReference type="ARBA" id="ARBA00023015"/>
    </source>
</evidence>
<gene>
    <name evidence="12" type="ORF">K2173_011746</name>
</gene>
<dbReference type="PANTHER" id="PTHR10015">
    <property type="entry name" value="HEAT SHOCK TRANSCRIPTION FACTOR"/>
    <property type="match status" value="1"/>
</dbReference>
<reference evidence="12 13" key="1">
    <citation type="submission" date="2021-09" db="EMBL/GenBank/DDBJ databases">
        <title>Genomic insights and catalytic innovation underlie evolution of tropane alkaloids biosynthesis.</title>
        <authorList>
            <person name="Wang Y.-J."/>
            <person name="Tian T."/>
            <person name="Huang J.-P."/>
            <person name="Huang S.-X."/>
        </authorList>
    </citation>
    <scope>NUCLEOTIDE SEQUENCE [LARGE SCALE GENOMIC DNA]</scope>
    <source>
        <strain evidence="12">KIB-2018</strain>
        <tissue evidence="12">Leaf</tissue>
    </source>
</reference>
<dbReference type="GO" id="GO:0003700">
    <property type="term" value="F:DNA-binding transcription factor activity"/>
    <property type="evidence" value="ECO:0007669"/>
    <property type="project" value="InterPro"/>
</dbReference>
<keyword evidence="9" id="KW-0175">Coiled coil</keyword>
<evidence type="ECO:0000259" key="11">
    <source>
        <dbReference type="PROSITE" id="PS00434"/>
    </source>
</evidence>
<dbReference type="GO" id="GO:0005634">
    <property type="term" value="C:nucleus"/>
    <property type="evidence" value="ECO:0007669"/>
    <property type="project" value="UniProtKB-SubCell"/>
</dbReference>
<evidence type="ECO:0000256" key="1">
    <source>
        <dbReference type="ARBA" id="ARBA00004123"/>
    </source>
</evidence>
<dbReference type="SUPFAM" id="SSF46785">
    <property type="entry name" value="Winged helix' DNA-binding domain"/>
    <property type="match status" value="1"/>
</dbReference>
<dbReference type="InterPro" id="IPR036388">
    <property type="entry name" value="WH-like_DNA-bd_sf"/>
</dbReference>
<keyword evidence="5" id="KW-0238">DNA-binding</keyword>
<evidence type="ECO:0000256" key="7">
    <source>
        <dbReference type="ARBA" id="ARBA00023242"/>
    </source>
</evidence>
<evidence type="ECO:0000256" key="9">
    <source>
        <dbReference type="SAM" id="Coils"/>
    </source>
</evidence>